<dbReference type="InParanoid" id="Q4WLX8"/>
<feature type="compositionally biased region" description="Basic and acidic residues" evidence="1">
    <location>
        <begin position="73"/>
        <end position="91"/>
    </location>
</feature>
<dbReference type="GeneID" id="3508379"/>
<comment type="caution">
    <text evidence="2">The sequence shown here is derived from an EMBL/GenBank/DDBJ whole genome shotgun (WGS) entry which is preliminary data.</text>
</comment>
<dbReference type="RefSeq" id="XP_751074.1">
    <property type="nucleotide sequence ID" value="XM_745981.1"/>
</dbReference>
<name>Q4WLX8_ASPFU</name>
<dbReference type="AlphaFoldDB" id="Q4WLX8"/>
<evidence type="ECO:0000256" key="1">
    <source>
        <dbReference type="SAM" id="MobiDB-lite"/>
    </source>
</evidence>
<dbReference type="EMBL" id="AAHF01000006">
    <property type="protein sequence ID" value="EAL89036.1"/>
    <property type="molecule type" value="Genomic_DNA"/>
</dbReference>
<evidence type="ECO:0000313" key="2">
    <source>
        <dbReference type="EMBL" id="EAL89036.1"/>
    </source>
</evidence>
<organism evidence="2 3">
    <name type="scientific">Aspergillus fumigatus (strain ATCC MYA-4609 / CBS 101355 / FGSC A1100 / Af293)</name>
    <name type="common">Neosartorya fumigata</name>
    <dbReference type="NCBI Taxonomy" id="330879"/>
    <lineage>
        <taxon>Eukaryota</taxon>
        <taxon>Fungi</taxon>
        <taxon>Dikarya</taxon>
        <taxon>Ascomycota</taxon>
        <taxon>Pezizomycotina</taxon>
        <taxon>Eurotiomycetes</taxon>
        <taxon>Eurotiomycetidae</taxon>
        <taxon>Eurotiales</taxon>
        <taxon>Aspergillaceae</taxon>
        <taxon>Aspergillus</taxon>
        <taxon>Aspergillus subgen. Fumigati</taxon>
    </lineage>
</organism>
<keyword evidence="3" id="KW-1185">Reference proteome</keyword>
<evidence type="ECO:0000313" key="3">
    <source>
        <dbReference type="Proteomes" id="UP000002530"/>
    </source>
</evidence>
<dbReference type="VEuPathDB" id="FungiDB:Afu6g11950"/>
<dbReference type="Proteomes" id="UP000002530">
    <property type="component" value="Unassembled WGS sequence"/>
</dbReference>
<dbReference type="HOGENOM" id="CLU_1524782_0_0_1"/>
<dbReference type="KEGG" id="afm:AFUA_6G11950"/>
<proteinExistence type="predicted"/>
<protein>
    <submittedName>
        <fullName evidence="2">Uncharacterized protein</fullName>
    </submittedName>
</protein>
<feature type="region of interest" description="Disordered" evidence="1">
    <location>
        <begin position="68"/>
        <end position="93"/>
    </location>
</feature>
<dbReference type="OrthoDB" id="10618767at2759"/>
<accession>Q4WLX8</accession>
<sequence>MSVRRWSYIANSRVRRRAHPLLMVCVDAVEGCLEVVEDDGVAEALEDEGELGREGCCGAANYTNDTACVDNDEQGRDTHRSQHDAESRADGDQLDDAEAVPAFDGVEQRAGCEYPPRVTLMRLAQCSVLLGRPILKTTGIGTGTAGLGVITNRKNGSIGRVTSNTRLILLKYAKLA</sequence>
<gene>
    <name evidence="2" type="ORF">AFUA_6G11950</name>
</gene>
<reference evidence="2 3" key="1">
    <citation type="journal article" date="2005" name="Nature">
        <title>Genomic sequence of the pathogenic and allergenic filamentous fungus Aspergillus fumigatus.</title>
        <authorList>
            <person name="Nierman W.C."/>
            <person name="Pain A."/>
            <person name="Anderson M.J."/>
            <person name="Wortman J.R."/>
            <person name="Kim H.S."/>
            <person name="Arroyo J."/>
            <person name="Berriman M."/>
            <person name="Abe K."/>
            <person name="Archer D.B."/>
            <person name="Bermejo C."/>
            <person name="Bennett J."/>
            <person name="Bowyer P."/>
            <person name="Chen D."/>
            <person name="Collins M."/>
            <person name="Coulsen R."/>
            <person name="Davies R."/>
            <person name="Dyer P.S."/>
            <person name="Farman M."/>
            <person name="Fedorova N."/>
            <person name="Fedorova N."/>
            <person name="Feldblyum T.V."/>
            <person name="Fischer R."/>
            <person name="Fosker N."/>
            <person name="Fraser A."/>
            <person name="Garcia J.L."/>
            <person name="Garcia M.J."/>
            <person name="Goble A."/>
            <person name="Goldman G.H."/>
            <person name="Gomi K."/>
            <person name="Griffith-Jones S."/>
            <person name="Gwilliam R."/>
            <person name="Haas B."/>
            <person name="Haas H."/>
            <person name="Harris D."/>
            <person name="Horiuchi H."/>
            <person name="Huang J."/>
            <person name="Humphray S."/>
            <person name="Jimenez J."/>
            <person name="Keller N."/>
            <person name="Khouri H."/>
            <person name="Kitamoto K."/>
            <person name="Kobayashi T."/>
            <person name="Konzack S."/>
            <person name="Kulkarni R."/>
            <person name="Kumagai T."/>
            <person name="Lafon A."/>
            <person name="Latge J.P."/>
            <person name="Li W."/>
            <person name="Lord A."/>
            <person name="Lu C."/>
            <person name="Majoros W.H."/>
            <person name="May G.S."/>
            <person name="Miller B.L."/>
            <person name="Mohamoud Y."/>
            <person name="Molina M."/>
            <person name="Monod M."/>
            <person name="Mouyna I."/>
            <person name="Mulligan S."/>
            <person name="Murphy L."/>
            <person name="O'Neil S."/>
            <person name="Paulsen I."/>
            <person name="Penalva M.A."/>
            <person name="Pertea M."/>
            <person name="Price C."/>
            <person name="Pritchard B.L."/>
            <person name="Quail M.A."/>
            <person name="Rabbinowitsch E."/>
            <person name="Rawlins N."/>
            <person name="Rajandream M.A."/>
            <person name="Reichard U."/>
            <person name="Renauld H."/>
            <person name="Robson G.D."/>
            <person name="Rodriguez de Cordoba S."/>
            <person name="Rodriguez-Pena J.M."/>
            <person name="Ronning C.M."/>
            <person name="Rutter S."/>
            <person name="Salzberg S.L."/>
            <person name="Sanchez M."/>
            <person name="Sanchez-Ferrero J.C."/>
            <person name="Saunders D."/>
            <person name="Seeger K."/>
            <person name="Squares R."/>
            <person name="Squares S."/>
            <person name="Takeuchi M."/>
            <person name="Tekaia F."/>
            <person name="Turner G."/>
            <person name="Vazquez de Aldana C.R."/>
            <person name="Weidman J."/>
            <person name="White O."/>
            <person name="Woodward J."/>
            <person name="Yu J.H."/>
            <person name="Fraser C."/>
            <person name="Galagan J.E."/>
            <person name="Asai K."/>
            <person name="Machida M."/>
            <person name="Hall N."/>
            <person name="Barrell B."/>
            <person name="Denning D.W."/>
        </authorList>
    </citation>
    <scope>NUCLEOTIDE SEQUENCE [LARGE SCALE GENOMIC DNA]</scope>
    <source>
        <strain evidence="2 3">Af293</strain>
    </source>
</reference>